<comment type="caution">
    <text evidence="3">The sequence shown here is derived from an EMBL/GenBank/DDBJ whole genome shotgun (WGS) entry which is preliminary data.</text>
</comment>
<dbReference type="Gene3D" id="3.40.50.1820">
    <property type="entry name" value="alpha/beta hydrolase"/>
    <property type="match status" value="1"/>
</dbReference>
<keyword evidence="1" id="KW-0812">Transmembrane</keyword>
<dbReference type="InterPro" id="IPR052897">
    <property type="entry name" value="Sec-Metab_Biosynth_Hydrolase"/>
</dbReference>
<dbReference type="EMBL" id="JAHFXF010000097">
    <property type="protein sequence ID" value="KAG9696637.1"/>
    <property type="molecule type" value="Genomic_DNA"/>
</dbReference>
<accession>A0A9P8ESZ1</accession>
<keyword evidence="1" id="KW-0472">Membrane</keyword>
<dbReference type="PROSITE" id="PS50181">
    <property type="entry name" value="FBOX"/>
    <property type="match status" value="1"/>
</dbReference>
<evidence type="ECO:0000313" key="3">
    <source>
        <dbReference type="EMBL" id="KAG9696637.1"/>
    </source>
</evidence>
<dbReference type="InterPro" id="IPR029058">
    <property type="entry name" value="AB_hydrolase_fold"/>
</dbReference>
<protein>
    <submittedName>
        <fullName evidence="3">Alpha/beta-hydrolase</fullName>
    </submittedName>
</protein>
<organism evidence="3 4">
    <name type="scientific">Aureobasidium melanogenum</name>
    <name type="common">Aureobasidium pullulans var. melanogenum</name>
    <dbReference type="NCBI Taxonomy" id="46634"/>
    <lineage>
        <taxon>Eukaryota</taxon>
        <taxon>Fungi</taxon>
        <taxon>Dikarya</taxon>
        <taxon>Ascomycota</taxon>
        <taxon>Pezizomycotina</taxon>
        <taxon>Dothideomycetes</taxon>
        <taxon>Dothideomycetidae</taxon>
        <taxon>Dothideales</taxon>
        <taxon>Saccotheciaceae</taxon>
        <taxon>Aureobasidium</taxon>
    </lineage>
</organism>
<gene>
    <name evidence="3" type="ORF">KCU76_g3601</name>
</gene>
<name>A0A9P8ESZ1_AURME</name>
<reference evidence="3" key="1">
    <citation type="journal article" date="2021" name="J Fungi (Basel)">
        <title>Virulence traits and population genomics of the black yeast Aureobasidium melanogenum.</title>
        <authorList>
            <person name="Cernosa A."/>
            <person name="Sun X."/>
            <person name="Gostincar C."/>
            <person name="Fang C."/>
            <person name="Gunde-Cimerman N."/>
            <person name="Song Z."/>
        </authorList>
    </citation>
    <scope>NUCLEOTIDE SEQUENCE</scope>
    <source>
        <strain evidence="3">EXF-9911</strain>
    </source>
</reference>
<evidence type="ECO:0000259" key="2">
    <source>
        <dbReference type="PROSITE" id="PS50181"/>
    </source>
</evidence>
<reference evidence="3" key="2">
    <citation type="submission" date="2021-08" db="EMBL/GenBank/DDBJ databases">
        <authorList>
            <person name="Gostincar C."/>
            <person name="Sun X."/>
            <person name="Song Z."/>
            <person name="Gunde-Cimerman N."/>
        </authorList>
    </citation>
    <scope>NUCLEOTIDE SEQUENCE</scope>
    <source>
        <strain evidence="3">EXF-9911</strain>
    </source>
</reference>
<dbReference type="AlphaFoldDB" id="A0A9P8ESZ1"/>
<evidence type="ECO:0000256" key="1">
    <source>
        <dbReference type="SAM" id="Phobius"/>
    </source>
</evidence>
<dbReference type="OrthoDB" id="1263307at2759"/>
<feature type="transmembrane region" description="Helical" evidence="1">
    <location>
        <begin position="12"/>
        <end position="33"/>
    </location>
</feature>
<dbReference type="SUPFAM" id="SSF53474">
    <property type="entry name" value="alpha/beta-Hydrolases"/>
    <property type="match status" value="1"/>
</dbReference>
<dbReference type="InterPro" id="IPR001810">
    <property type="entry name" value="F-box_dom"/>
</dbReference>
<dbReference type="Pfam" id="PF12697">
    <property type="entry name" value="Abhydrolase_6"/>
    <property type="match status" value="1"/>
</dbReference>
<proteinExistence type="predicted"/>
<feature type="domain" description="F-box" evidence="2">
    <location>
        <begin position="30"/>
        <end position="77"/>
    </location>
</feature>
<evidence type="ECO:0000313" key="4">
    <source>
        <dbReference type="Proteomes" id="UP000779574"/>
    </source>
</evidence>
<dbReference type="PANTHER" id="PTHR37017">
    <property type="entry name" value="AB HYDROLASE-1 DOMAIN-CONTAINING PROTEIN-RELATED"/>
    <property type="match status" value="1"/>
</dbReference>
<feature type="non-terminal residue" evidence="3">
    <location>
        <position position="1"/>
    </location>
</feature>
<keyword evidence="1" id="KW-1133">Transmembrane helix</keyword>
<dbReference type="PANTHER" id="PTHR37017:SF11">
    <property type="entry name" value="ESTERASE_LIPASE_THIOESTERASE DOMAIN-CONTAINING PROTEIN"/>
    <property type="match status" value="1"/>
</dbReference>
<sequence>MQVQLRFTIRDQFFAIYLFLSLLSWFVSSSMSFKDLPPAILSLVASHLREEDFWLAPYATINKPWRSVVEALTFRELRTESIEHLQQIPQYMNRDRWGAMRTLDVIVHLPEYERERWYKPETSEDKQINNNIFNDSLKKLFEIVNTWEIYRDNAPRFTLAIQAISKSDYWHLGRLNRMKRYANATRGAEDVRIQASYLLFTEDLPPLSVVSGLMIRAFEMSLDDLPQALKHLKIIGGKDFLSYRLNTISRQLQTLEVRAVLSDDFFDITDHATSWPLLQSLSIDFDPCTPCGDWMLELDPTDSDVELDHERAYEFELIDIIMSKPVLILSPGAWHPAEVYGKIVPYLEAEGYKTVLHDWPSIQQAPVKSFDEDIQAIRTAVLSEADAGNDVVIIAHSWSGSPVNSSVADLSKAERTKQGKPGGIVKLIFLCAFVVPQGVSLLDALGGDENNIPLWNVQGDVVHANDPAHFFFQGLSEDEQKQLASLLKPHSKTTFCDPSRGAAYMTIPSAYLICEDDAAIPVFAQEAMVKHAQEAGAPLTSERLKSAHSPFLTHPQETAKFCIRALT</sequence>
<dbReference type="Proteomes" id="UP000779574">
    <property type="component" value="Unassembled WGS sequence"/>
</dbReference>
<dbReference type="InterPro" id="IPR000073">
    <property type="entry name" value="AB_hydrolase_1"/>
</dbReference>